<gene>
    <name evidence="1" type="ORF">P7K49_021158</name>
</gene>
<reference evidence="1 2" key="1">
    <citation type="submission" date="2023-05" db="EMBL/GenBank/DDBJ databases">
        <title>B98-5 Cell Line De Novo Hybrid Assembly: An Optical Mapping Approach.</title>
        <authorList>
            <person name="Kananen K."/>
            <person name="Auerbach J.A."/>
            <person name="Kautto E."/>
            <person name="Blachly J.S."/>
        </authorList>
    </citation>
    <scope>NUCLEOTIDE SEQUENCE [LARGE SCALE GENOMIC DNA]</scope>
    <source>
        <strain evidence="1">B95-8</strain>
        <tissue evidence="1">Cell line</tissue>
    </source>
</reference>
<name>A0ABQ9USQ7_SAGOE</name>
<evidence type="ECO:0000313" key="2">
    <source>
        <dbReference type="Proteomes" id="UP001266305"/>
    </source>
</evidence>
<dbReference type="InterPro" id="IPR000557">
    <property type="entry name" value="Calponin_repeat"/>
</dbReference>
<sequence>MTAPGTRGHICDTELGTDKCDNSSVPLQMGYTQGANQGGQVFSLGLQIHDLSAANQLRVRPDQLYCSVSPSPPPATHPVKYCTVTPTMR</sequence>
<organism evidence="1 2">
    <name type="scientific">Saguinus oedipus</name>
    <name type="common">Cotton-top tamarin</name>
    <name type="synonym">Oedipomidas oedipus</name>
    <dbReference type="NCBI Taxonomy" id="9490"/>
    <lineage>
        <taxon>Eukaryota</taxon>
        <taxon>Metazoa</taxon>
        <taxon>Chordata</taxon>
        <taxon>Craniata</taxon>
        <taxon>Vertebrata</taxon>
        <taxon>Euteleostomi</taxon>
        <taxon>Mammalia</taxon>
        <taxon>Eutheria</taxon>
        <taxon>Euarchontoglires</taxon>
        <taxon>Primates</taxon>
        <taxon>Haplorrhini</taxon>
        <taxon>Platyrrhini</taxon>
        <taxon>Cebidae</taxon>
        <taxon>Callitrichinae</taxon>
        <taxon>Saguinus</taxon>
    </lineage>
</organism>
<keyword evidence="2" id="KW-1185">Reference proteome</keyword>
<comment type="caution">
    <text evidence="1">The sequence shown here is derived from an EMBL/GenBank/DDBJ whole genome shotgun (WGS) entry which is preliminary data.</text>
</comment>
<evidence type="ECO:0000313" key="1">
    <source>
        <dbReference type="EMBL" id="KAK2099810.1"/>
    </source>
</evidence>
<dbReference type="Proteomes" id="UP001266305">
    <property type="component" value="Unassembled WGS sequence"/>
</dbReference>
<dbReference type="EMBL" id="JASSZA010000010">
    <property type="protein sequence ID" value="KAK2099810.1"/>
    <property type="molecule type" value="Genomic_DNA"/>
</dbReference>
<accession>A0ABQ9USQ7</accession>
<dbReference type="PROSITE" id="PS51122">
    <property type="entry name" value="CALPONIN_2"/>
    <property type="match status" value="1"/>
</dbReference>
<protein>
    <submittedName>
        <fullName evidence="1">Uncharacterized protein</fullName>
    </submittedName>
</protein>
<proteinExistence type="predicted"/>